<keyword evidence="3" id="KW-1185">Reference proteome</keyword>
<dbReference type="HOGENOM" id="CLU_1360297_0_0_1"/>
<gene>
    <name evidence="2" type="ORF">CFIO01_05933</name>
</gene>
<feature type="region of interest" description="Disordered" evidence="1">
    <location>
        <begin position="103"/>
        <end position="133"/>
    </location>
</feature>
<organism evidence="2 3">
    <name type="scientific">Colletotrichum fioriniae PJ7</name>
    <dbReference type="NCBI Taxonomy" id="1445577"/>
    <lineage>
        <taxon>Eukaryota</taxon>
        <taxon>Fungi</taxon>
        <taxon>Dikarya</taxon>
        <taxon>Ascomycota</taxon>
        <taxon>Pezizomycotina</taxon>
        <taxon>Sordariomycetes</taxon>
        <taxon>Hypocreomycetidae</taxon>
        <taxon>Glomerellales</taxon>
        <taxon>Glomerellaceae</taxon>
        <taxon>Colletotrichum</taxon>
        <taxon>Colletotrichum acutatum species complex</taxon>
    </lineage>
</organism>
<sequence length="201" mass="22117">MAARNSEYLAALRASSEVPSLFSTISFLSPWPARTLPSPTDRFGSGPWPPTATPCNPITLFADEAGISGHEVELRWSALSEEQKAICRARSETLRRETWAQYETAPAERPAPFALPSPGERQQQARNSAGLASRGERVARVPARVGIIKGLGIFRGEHETEWQEVLKRWEALSEEQRQAYETKAATVNAAARAAFEEGRGL</sequence>
<name>A0A010SM78_9PEZI</name>
<dbReference type="AlphaFoldDB" id="A0A010SM78"/>
<evidence type="ECO:0000256" key="1">
    <source>
        <dbReference type="SAM" id="MobiDB-lite"/>
    </source>
</evidence>
<protein>
    <submittedName>
        <fullName evidence="2">Uncharacterized protein</fullName>
    </submittedName>
</protein>
<comment type="caution">
    <text evidence="2">The sequence shown here is derived from an EMBL/GenBank/DDBJ whole genome shotgun (WGS) entry which is preliminary data.</text>
</comment>
<accession>A0A010SM78</accession>
<proteinExistence type="predicted"/>
<dbReference type="KEGG" id="cfj:CFIO01_05933"/>
<reference evidence="2 3" key="1">
    <citation type="submission" date="2014-02" db="EMBL/GenBank/DDBJ databases">
        <title>The genome sequence of Colletotrichum fioriniae PJ7.</title>
        <authorList>
            <person name="Baroncelli R."/>
            <person name="Thon M.R."/>
        </authorList>
    </citation>
    <scope>NUCLEOTIDE SEQUENCE [LARGE SCALE GENOMIC DNA]</scope>
    <source>
        <strain evidence="2 3">PJ7</strain>
    </source>
</reference>
<evidence type="ECO:0000313" key="3">
    <source>
        <dbReference type="Proteomes" id="UP000020467"/>
    </source>
</evidence>
<dbReference type="EMBL" id="JARH01000045">
    <property type="protein sequence ID" value="EXF85998.1"/>
    <property type="molecule type" value="Genomic_DNA"/>
</dbReference>
<evidence type="ECO:0000313" key="2">
    <source>
        <dbReference type="EMBL" id="EXF85998.1"/>
    </source>
</evidence>
<dbReference type="eggNOG" id="ENOG502R3NC">
    <property type="taxonomic scope" value="Eukaryota"/>
</dbReference>
<dbReference type="OrthoDB" id="4770730at2759"/>
<dbReference type="Proteomes" id="UP000020467">
    <property type="component" value="Unassembled WGS sequence"/>
</dbReference>
<dbReference type="STRING" id="1445577.A0A010SM78"/>